<sequence>MLSALSVPASPALTQNAAACELPPNLVSPLETGPYIVSTYHTTGVPGSDRVIQVQWPRDIESPLSGVPPGREDGATRTLVFNIPNGQVSVPRENGSINQSPFPSFTVLVGNGVDLYPLYSSLARVGGMPGSGKLLDSGQGYTYHSSEGFETFPDEDHGDWMRYAYPDETGVAYNRDTFFRGTPELAGIEAILSCKRWEDGPTEYSQCHLHKKLEPIFYRVRFDGRNFDDLPVIEFIADRLMECIIG</sequence>
<gene>
    <name evidence="1" type="ORF">CLV74_101363</name>
</gene>
<evidence type="ECO:0000313" key="1">
    <source>
        <dbReference type="EMBL" id="PRY94227.1"/>
    </source>
</evidence>
<evidence type="ECO:0000313" key="2">
    <source>
        <dbReference type="Proteomes" id="UP000238392"/>
    </source>
</evidence>
<dbReference type="RefSeq" id="WP_146134883.1">
    <property type="nucleotide sequence ID" value="NZ_PVTQ01000001.1"/>
</dbReference>
<accession>A0A2T0X5N3</accession>
<reference evidence="1 2" key="1">
    <citation type="submission" date="2018-03" db="EMBL/GenBank/DDBJ databases">
        <title>Genomic Encyclopedia of Archaeal and Bacterial Type Strains, Phase II (KMG-II): from individual species to whole genera.</title>
        <authorList>
            <person name="Goeker M."/>
        </authorList>
    </citation>
    <scope>NUCLEOTIDE SEQUENCE [LARGE SCALE GENOMIC DNA]</scope>
    <source>
        <strain evidence="1 2">DSM 100212</strain>
    </source>
</reference>
<protein>
    <submittedName>
        <fullName evidence="1">Uncharacterized protein</fullName>
    </submittedName>
</protein>
<dbReference type="Proteomes" id="UP000238392">
    <property type="component" value="Unassembled WGS sequence"/>
</dbReference>
<proteinExistence type="predicted"/>
<dbReference type="OrthoDB" id="9842287at2"/>
<organism evidence="1 2">
    <name type="scientific">Donghicola tyrosinivorans</name>
    <dbReference type="NCBI Taxonomy" id="1652492"/>
    <lineage>
        <taxon>Bacteria</taxon>
        <taxon>Pseudomonadati</taxon>
        <taxon>Pseudomonadota</taxon>
        <taxon>Alphaproteobacteria</taxon>
        <taxon>Rhodobacterales</taxon>
        <taxon>Roseobacteraceae</taxon>
        <taxon>Donghicola</taxon>
    </lineage>
</organism>
<comment type="caution">
    <text evidence="1">The sequence shown here is derived from an EMBL/GenBank/DDBJ whole genome shotgun (WGS) entry which is preliminary data.</text>
</comment>
<dbReference type="EMBL" id="PVTQ01000001">
    <property type="protein sequence ID" value="PRY94227.1"/>
    <property type="molecule type" value="Genomic_DNA"/>
</dbReference>
<dbReference type="AlphaFoldDB" id="A0A2T0X5N3"/>
<keyword evidence="2" id="KW-1185">Reference proteome</keyword>
<name>A0A2T0X5N3_9RHOB</name>